<comment type="caution">
    <text evidence="2">The sequence shown here is derived from an EMBL/GenBank/DDBJ whole genome shotgun (WGS) entry which is preliminary data.</text>
</comment>
<feature type="compositionally biased region" description="Low complexity" evidence="1">
    <location>
        <begin position="8"/>
        <end position="26"/>
    </location>
</feature>
<dbReference type="Proteomes" id="UP001465976">
    <property type="component" value="Unassembled WGS sequence"/>
</dbReference>
<evidence type="ECO:0000313" key="3">
    <source>
        <dbReference type="Proteomes" id="UP001465976"/>
    </source>
</evidence>
<keyword evidence="3" id="KW-1185">Reference proteome</keyword>
<proteinExistence type="predicted"/>
<name>A0ABR3F0Z0_9AGAR</name>
<accession>A0ABR3F0Z0</accession>
<sequence length="70" mass="7562">MPHDDFLAAAATTPPSSSSNTGASITPTTISTLQKIRDVKLSPDGSKALYQVIDFYKPEPPEEAKSELWI</sequence>
<organism evidence="2 3">
    <name type="scientific">Marasmius crinis-equi</name>
    <dbReference type="NCBI Taxonomy" id="585013"/>
    <lineage>
        <taxon>Eukaryota</taxon>
        <taxon>Fungi</taxon>
        <taxon>Dikarya</taxon>
        <taxon>Basidiomycota</taxon>
        <taxon>Agaricomycotina</taxon>
        <taxon>Agaricomycetes</taxon>
        <taxon>Agaricomycetidae</taxon>
        <taxon>Agaricales</taxon>
        <taxon>Marasmiineae</taxon>
        <taxon>Marasmiaceae</taxon>
        <taxon>Marasmius</taxon>
    </lineage>
</organism>
<reference evidence="2 3" key="1">
    <citation type="submission" date="2024-02" db="EMBL/GenBank/DDBJ databases">
        <title>A draft genome for the cacao thread blight pathogen Marasmius crinis-equi.</title>
        <authorList>
            <person name="Cohen S.P."/>
            <person name="Baruah I.K."/>
            <person name="Amoako-Attah I."/>
            <person name="Bukari Y."/>
            <person name="Meinhardt L.W."/>
            <person name="Bailey B.A."/>
        </authorList>
    </citation>
    <scope>NUCLEOTIDE SEQUENCE [LARGE SCALE GENOMIC DNA]</scope>
    <source>
        <strain evidence="2 3">GH-76</strain>
    </source>
</reference>
<feature type="region of interest" description="Disordered" evidence="1">
    <location>
        <begin position="1"/>
        <end position="26"/>
    </location>
</feature>
<evidence type="ECO:0000313" key="2">
    <source>
        <dbReference type="EMBL" id="KAL0568863.1"/>
    </source>
</evidence>
<protein>
    <submittedName>
        <fullName evidence="2">Uncharacterized protein</fullName>
    </submittedName>
</protein>
<dbReference type="EMBL" id="JBAHYK010001242">
    <property type="protein sequence ID" value="KAL0568863.1"/>
    <property type="molecule type" value="Genomic_DNA"/>
</dbReference>
<feature type="non-terminal residue" evidence="2">
    <location>
        <position position="70"/>
    </location>
</feature>
<gene>
    <name evidence="2" type="ORF">V5O48_013104</name>
</gene>
<evidence type="ECO:0000256" key="1">
    <source>
        <dbReference type="SAM" id="MobiDB-lite"/>
    </source>
</evidence>